<organism evidence="10 11">
    <name type="scientific">Pseudoduganella namucuonensis</name>
    <dbReference type="NCBI Taxonomy" id="1035707"/>
    <lineage>
        <taxon>Bacteria</taxon>
        <taxon>Pseudomonadati</taxon>
        <taxon>Pseudomonadota</taxon>
        <taxon>Betaproteobacteria</taxon>
        <taxon>Burkholderiales</taxon>
        <taxon>Oxalobacteraceae</taxon>
        <taxon>Telluria group</taxon>
        <taxon>Pseudoduganella</taxon>
    </lineage>
</organism>
<dbReference type="InterPro" id="IPR036259">
    <property type="entry name" value="MFS_trans_sf"/>
</dbReference>
<evidence type="ECO:0000313" key="10">
    <source>
        <dbReference type="EMBL" id="SFV09016.1"/>
    </source>
</evidence>
<dbReference type="NCBIfam" id="NF007077">
    <property type="entry name" value="PRK09528.1"/>
    <property type="match status" value="1"/>
</dbReference>
<evidence type="ECO:0000256" key="1">
    <source>
        <dbReference type="ARBA" id="ARBA00004429"/>
    </source>
</evidence>
<feature type="transmembrane region" description="Helical" evidence="9">
    <location>
        <begin position="144"/>
        <end position="161"/>
    </location>
</feature>
<dbReference type="EMBL" id="FPBO01000029">
    <property type="protein sequence ID" value="SFV09016.1"/>
    <property type="molecule type" value="Genomic_DNA"/>
</dbReference>
<evidence type="ECO:0000256" key="9">
    <source>
        <dbReference type="SAM" id="Phobius"/>
    </source>
</evidence>
<keyword evidence="5 9" id="KW-0812">Transmembrane</keyword>
<keyword evidence="3" id="KW-1003">Cell membrane</keyword>
<dbReference type="GO" id="GO:0015528">
    <property type="term" value="F:lactose:proton symporter activity"/>
    <property type="evidence" value="ECO:0007669"/>
    <property type="project" value="TreeGrafter"/>
</dbReference>
<dbReference type="Gene3D" id="1.20.1250.20">
    <property type="entry name" value="MFS general substrate transporter like domains"/>
    <property type="match status" value="2"/>
</dbReference>
<dbReference type="Proteomes" id="UP000199391">
    <property type="component" value="Unassembled WGS sequence"/>
</dbReference>
<feature type="region of interest" description="Disordered" evidence="8">
    <location>
        <begin position="398"/>
        <end position="421"/>
    </location>
</feature>
<dbReference type="Pfam" id="PF01306">
    <property type="entry name" value="LacY_symp"/>
    <property type="match status" value="1"/>
</dbReference>
<keyword evidence="6 9" id="KW-1133">Transmembrane helix</keyword>
<feature type="transmembrane region" description="Helical" evidence="9">
    <location>
        <begin position="45"/>
        <end position="63"/>
    </location>
</feature>
<evidence type="ECO:0000256" key="2">
    <source>
        <dbReference type="ARBA" id="ARBA00022448"/>
    </source>
</evidence>
<dbReference type="PRINTS" id="PR00174">
    <property type="entry name" value="LACYSMPORT"/>
</dbReference>
<dbReference type="SUPFAM" id="SSF103473">
    <property type="entry name" value="MFS general substrate transporter"/>
    <property type="match status" value="1"/>
</dbReference>
<evidence type="ECO:0000256" key="4">
    <source>
        <dbReference type="ARBA" id="ARBA00022519"/>
    </source>
</evidence>
<dbReference type="OrthoDB" id="9150135at2"/>
<evidence type="ECO:0000313" key="11">
    <source>
        <dbReference type="Proteomes" id="UP000199391"/>
    </source>
</evidence>
<dbReference type="InterPro" id="IPR000576">
    <property type="entry name" value="LacY/RafB_perm_fam"/>
</dbReference>
<evidence type="ECO:0000256" key="3">
    <source>
        <dbReference type="ARBA" id="ARBA00022475"/>
    </source>
</evidence>
<dbReference type="STRING" id="1035707.SAMN05216552_102914"/>
<feature type="transmembrane region" description="Helical" evidence="9">
    <location>
        <begin position="342"/>
        <end position="362"/>
    </location>
</feature>
<dbReference type="GO" id="GO:0030395">
    <property type="term" value="F:lactose binding"/>
    <property type="evidence" value="ECO:0007669"/>
    <property type="project" value="TreeGrafter"/>
</dbReference>
<feature type="transmembrane region" description="Helical" evidence="9">
    <location>
        <begin position="167"/>
        <end position="186"/>
    </location>
</feature>
<keyword evidence="7 9" id="KW-0472">Membrane</keyword>
<feature type="transmembrane region" description="Helical" evidence="9">
    <location>
        <begin position="215"/>
        <end position="232"/>
    </location>
</feature>
<keyword evidence="11" id="KW-1185">Reference proteome</keyword>
<feature type="transmembrane region" description="Helical" evidence="9">
    <location>
        <begin position="75"/>
        <end position="95"/>
    </location>
</feature>
<evidence type="ECO:0000256" key="8">
    <source>
        <dbReference type="SAM" id="MobiDB-lite"/>
    </source>
</evidence>
<dbReference type="AlphaFoldDB" id="A0A1I7LH96"/>
<feature type="transmembrane region" description="Helical" evidence="9">
    <location>
        <begin position="101"/>
        <end position="124"/>
    </location>
</feature>
<feature type="transmembrane region" description="Helical" evidence="9">
    <location>
        <begin position="313"/>
        <end position="330"/>
    </location>
</feature>
<reference evidence="11" key="1">
    <citation type="submission" date="2016-10" db="EMBL/GenBank/DDBJ databases">
        <authorList>
            <person name="Varghese N."/>
            <person name="Submissions S."/>
        </authorList>
    </citation>
    <scope>NUCLEOTIDE SEQUENCE [LARGE SCALE GENOMIC DNA]</scope>
    <source>
        <strain evidence="11">CGMCC 1.11014</strain>
    </source>
</reference>
<evidence type="ECO:0000256" key="5">
    <source>
        <dbReference type="ARBA" id="ARBA00022692"/>
    </source>
</evidence>
<evidence type="ECO:0000256" key="7">
    <source>
        <dbReference type="ARBA" id="ARBA00023136"/>
    </source>
</evidence>
<dbReference type="PANTHER" id="PTHR23522:SF10">
    <property type="entry name" value="3-PHENYLPROPIONIC ACID TRANSPORTER-RELATED"/>
    <property type="match status" value="1"/>
</dbReference>
<evidence type="ECO:0000256" key="6">
    <source>
        <dbReference type="ARBA" id="ARBA00022989"/>
    </source>
</evidence>
<dbReference type="GO" id="GO:0005886">
    <property type="term" value="C:plasma membrane"/>
    <property type="evidence" value="ECO:0007669"/>
    <property type="project" value="UniProtKB-SubCell"/>
</dbReference>
<sequence>MTSRQSQYAFLCTYMFGYFFAQAMSVSLLALWLRSTLQLNGTETGIVFSANFTAAMCSQPVYGYLSDKAGMRKHILWVVAILVMLSGPFLVHVYSPLLKTHLLPGAALGGVYLGITFIAGGYAVESYVDRVGRACGFEYSRVRMFGSLGFASAVCFSGRLFSIDPNINFYLGSAAGLALVALMLMWRIPAPAAALGPAARVGIADALGVLRDRHFWRFMLFVLSVTNVYLVFDQQFPSYFASLFPTREEGAAMYGYLNSVQIFLEAGGLFLAPLLVRRIGAKNGLLLAGAIMLIRIAGSSLAVGPLSISCMRLLHSVEVPIILVSVFRYIACHFDHRLASTVYMVGWSFGHSIGLALLSPMVGKCYDLFGFQRVYLLLAALGLVFLILSAWGLEDTPAERSDAGAPLASHPCVEDRRDTSL</sequence>
<accession>A0A1I7LH96</accession>
<dbReference type="PANTHER" id="PTHR23522">
    <property type="entry name" value="BLL5896 PROTEIN"/>
    <property type="match status" value="1"/>
</dbReference>
<protein>
    <submittedName>
        <fullName evidence="10">MFS transporter, OHS family, lactose permease</fullName>
    </submittedName>
</protein>
<keyword evidence="4" id="KW-0997">Cell inner membrane</keyword>
<dbReference type="NCBIfam" id="TIGR00882">
    <property type="entry name" value="2A0105"/>
    <property type="match status" value="1"/>
</dbReference>
<feature type="compositionally biased region" description="Basic and acidic residues" evidence="8">
    <location>
        <begin position="412"/>
        <end position="421"/>
    </location>
</feature>
<gene>
    <name evidence="10" type="ORF">SAMN05216552_102914</name>
</gene>
<feature type="transmembrane region" description="Helical" evidence="9">
    <location>
        <begin position="12"/>
        <end position="33"/>
    </location>
</feature>
<proteinExistence type="predicted"/>
<feature type="transmembrane region" description="Helical" evidence="9">
    <location>
        <begin position="252"/>
        <end position="272"/>
    </location>
</feature>
<comment type="subcellular location">
    <subcellularLocation>
        <location evidence="1">Cell inner membrane</location>
        <topology evidence="1">Multi-pass membrane protein</topology>
    </subcellularLocation>
</comment>
<feature type="transmembrane region" description="Helical" evidence="9">
    <location>
        <begin position="284"/>
        <end position="307"/>
    </location>
</feature>
<name>A0A1I7LH96_9BURK</name>
<feature type="transmembrane region" description="Helical" evidence="9">
    <location>
        <begin position="374"/>
        <end position="393"/>
    </location>
</feature>
<keyword evidence="2" id="KW-0813">Transport</keyword>